<dbReference type="HAMAP" id="MF_01006">
    <property type="entry name" value="Undec_diphosphatase"/>
    <property type="match status" value="1"/>
</dbReference>
<feature type="transmembrane region" description="Helical" evidence="14">
    <location>
        <begin position="41"/>
        <end position="60"/>
    </location>
</feature>
<comment type="similarity">
    <text evidence="2 14">Belongs to the UppP family.</text>
</comment>
<keyword evidence="6 14" id="KW-0812">Transmembrane</keyword>
<gene>
    <name evidence="14" type="primary">uppP</name>
    <name evidence="15" type="ORF">HELGO_WM59763</name>
</gene>
<keyword evidence="10 14" id="KW-0046">Antibiotic resistance</keyword>
<keyword evidence="14" id="KW-0133">Cell shape</keyword>
<comment type="catalytic activity">
    <reaction evidence="13 14">
        <text>di-trans,octa-cis-undecaprenyl diphosphate + H2O = di-trans,octa-cis-undecaprenyl phosphate + phosphate + H(+)</text>
        <dbReference type="Rhea" id="RHEA:28094"/>
        <dbReference type="ChEBI" id="CHEBI:15377"/>
        <dbReference type="ChEBI" id="CHEBI:15378"/>
        <dbReference type="ChEBI" id="CHEBI:43474"/>
        <dbReference type="ChEBI" id="CHEBI:58405"/>
        <dbReference type="ChEBI" id="CHEBI:60392"/>
        <dbReference type="EC" id="3.6.1.27"/>
    </reaction>
</comment>
<feature type="transmembrane region" description="Helical" evidence="14">
    <location>
        <begin position="144"/>
        <end position="162"/>
    </location>
</feature>
<evidence type="ECO:0000313" key="15">
    <source>
        <dbReference type="EMBL" id="CAA6824325.1"/>
    </source>
</evidence>
<keyword evidence="14" id="KW-0961">Cell wall biogenesis/degradation</keyword>
<dbReference type="GO" id="GO:0071555">
    <property type="term" value="P:cell wall organization"/>
    <property type="evidence" value="ECO:0007669"/>
    <property type="project" value="UniProtKB-KW"/>
</dbReference>
<accession>A0A6S6TY17</accession>
<dbReference type="Pfam" id="PF02673">
    <property type="entry name" value="BacA"/>
    <property type="match status" value="1"/>
</dbReference>
<evidence type="ECO:0000256" key="3">
    <source>
        <dbReference type="ARBA" id="ARBA00012374"/>
    </source>
</evidence>
<evidence type="ECO:0000256" key="13">
    <source>
        <dbReference type="ARBA" id="ARBA00047594"/>
    </source>
</evidence>
<protein>
    <recommendedName>
        <fullName evidence="4 14">Undecaprenyl-diphosphatase</fullName>
        <ecNumber evidence="3 14">3.6.1.27</ecNumber>
    </recommendedName>
    <alternativeName>
        <fullName evidence="12 14">Bacitracin resistance protein</fullName>
    </alternativeName>
    <alternativeName>
        <fullName evidence="11 14">Undecaprenyl pyrophosphate phosphatase</fullName>
    </alternativeName>
</protein>
<dbReference type="PANTHER" id="PTHR30622">
    <property type="entry name" value="UNDECAPRENYL-DIPHOSPHATASE"/>
    <property type="match status" value="1"/>
</dbReference>
<dbReference type="NCBIfam" id="TIGR00753">
    <property type="entry name" value="undec_PP_bacA"/>
    <property type="match status" value="1"/>
</dbReference>
<keyword evidence="5 14" id="KW-1003">Cell membrane</keyword>
<dbReference type="EMBL" id="CACVAV010000380">
    <property type="protein sequence ID" value="CAA6824325.1"/>
    <property type="molecule type" value="Genomic_DNA"/>
</dbReference>
<evidence type="ECO:0000256" key="10">
    <source>
        <dbReference type="ARBA" id="ARBA00023251"/>
    </source>
</evidence>
<name>A0A6S6TY17_9GAMM</name>
<evidence type="ECO:0000256" key="6">
    <source>
        <dbReference type="ARBA" id="ARBA00022692"/>
    </source>
</evidence>
<organism evidence="15">
    <name type="scientific">uncultured Thiotrichaceae bacterium</name>
    <dbReference type="NCBI Taxonomy" id="298394"/>
    <lineage>
        <taxon>Bacteria</taxon>
        <taxon>Pseudomonadati</taxon>
        <taxon>Pseudomonadota</taxon>
        <taxon>Gammaproteobacteria</taxon>
        <taxon>Thiotrichales</taxon>
        <taxon>Thiotrichaceae</taxon>
        <taxon>environmental samples</taxon>
    </lineage>
</organism>
<dbReference type="GO" id="GO:0050380">
    <property type="term" value="F:undecaprenyl-diphosphatase activity"/>
    <property type="evidence" value="ECO:0007669"/>
    <property type="project" value="UniProtKB-UniRule"/>
</dbReference>
<evidence type="ECO:0000256" key="2">
    <source>
        <dbReference type="ARBA" id="ARBA00010621"/>
    </source>
</evidence>
<dbReference type="InterPro" id="IPR003824">
    <property type="entry name" value="UppP"/>
</dbReference>
<dbReference type="PANTHER" id="PTHR30622:SF4">
    <property type="entry name" value="UNDECAPRENYL-DIPHOSPHATASE"/>
    <property type="match status" value="1"/>
</dbReference>
<evidence type="ECO:0000256" key="1">
    <source>
        <dbReference type="ARBA" id="ARBA00004651"/>
    </source>
</evidence>
<evidence type="ECO:0000256" key="12">
    <source>
        <dbReference type="ARBA" id="ARBA00032932"/>
    </source>
</evidence>
<dbReference type="GO" id="GO:0008360">
    <property type="term" value="P:regulation of cell shape"/>
    <property type="evidence" value="ECO:0007669"/>
    <property type="project" value="UniProtKB-KW"/>
</dbReference>
<comment type="miscellaneous">
    <text evidence="14">Bacitracin is thought to be involved in the inhibition of peptidoglycan synthesis by sequestering undecaprenyl diphosphate, thereby reducing the pool of lipid carrier available.</text>
</comment>
<feature type="transmembrane region" description="Helical" evidence="14">
    <location>
        <begin position="216"/>
        <end position="238"/>
    </location>
</feature>
<evidence type="ECO:0000256" key="5">
    <source>
        <dbReference type="ARBA" id="ARBA00022475"/>
    </source>
</evidence>
<feature type="transmembrane region" description="Helical" evidence="14">
    <location>
        <begin position="183"/>
        <end position="204"/>
    </location>
</feature>
<evidence type="ECO:0000256" key="11">
    <source>
        <dbReference type="ARBA" id="ARBA00032707"/>
    </source>
</evidence>
<dbReference type="NCBIfam" id="NF001393">
    <property type="entry name" value="PRK00281.2-4"/>
    <property type="match status" value="1"/>
</dbReference>
<feature type="transmembrane region" description="Helical" evidence="14">
    <location>
        <begin position="250"/>
        <end position="267"/>
    </location>
</feature>
<dbReference type="GO" id="GO:0046677">
    <property type="term" value="P:response to antibiotic"/>
    <property type="evidence" value="ECO:0007669"/>
    <property type="project" value="UniProtKB-UniRule"/>
</dbReference>
<comment type="subcellular location">
    <subcellularLocation>
        <location evidence="1 14">Cell membrane</location>
        <topology evidence="1 14">Multi-pass membrane protein</topology>
    </subcellularLocation>
</comment>
<sequence>MDLIQIVVLAIVQGITEFLPVSSSAHLILVPVLTDWEDQGLAFDVAVHLGTLTAVIIYFWQDISRMLTAWTRSLVTRELTPDAKLAWAIGLGTIPVGLTGLFFKDFIEVYLRSPLVIAAATVIFGILLWAADRYGERLRNIYDIKWLDVLLIGISQAFALIPGTSRSGATMTMALFLGFSRDAAARFSFLLSIPVILLAGGLLTLDLLGSTDPIDWRALVLGVILSGISAWICIHYFLKFLSKIGMLPFVIYRFVLAAFLLVMFLPLG</sequence>
<evidence type="ECO:0000256" key="9">
    <source>
        <dbReference type="ARBA" id="ARBA00023136"/>
    </source>
</evidence>
<dbReference type="GO" id="GO:0005886">
    <property type="term" value="C:plasma membrane"/>
    <property type="evidence" value="ECO:0007669"/>
    <property type="project" value="UniProtKB-SubCell"/>
</dbReference>
<evidence type="ECO:0000256" key="7">
    <source>
        <dbReference type="ARBA" id="ARBA00022801"/>
    </source>
</evidence>
<comment type="function">
    <text evidence="14">Catalyzes the dephosphorylation of undecaprenyl diphosphate (UPP). Confers resistance to bacitracin.</text>
</comment>
<evidence type="ECO:0000256" key="8">
    <source>
        <dbReference type="ARBA" id="ARBA00022989"/>
    </source>
</evidence>
<keyword evidence="14" id="KW-0573">Peptidoglycan synthesis</keyword>
<feature type="transmembrane region" description="Helical" evidence="14">
    <location>
        <begin position="6"/>
        <end position="29"/>
    </location>
</feature>
<keyword evidence="8 14" id="KW-1133">Transmembrane helix</keyword>
<dbReference type="GO" id="GO:0009252">
    <property type="term" value="P:peptidoglycan biosynthetic process"/>
    <property type="evidence" value="ECO:0007669"/>
    <property type="project" value="UniProtKB-KW"/>
</dbReference>
<feature type="transmembrane region" description="Helical" evidence="14">
    <location>
        <begin position="115"/>
        <end position="132"/>
    </location>
</feature>
<keyword evidence="9 14" id="KW-0472">Membrane</keyword>
<reference evidence="15" key="1">
    <citation type="submission" date="2020-01" db="EMBL/GenBank/DDBJ databases">
        <authorList>
            <person name="Meier V. D."/>
            <person name="Meier V D."/>
        </authorList>
    </citation>
    <scope>NUCLEOTIDE SEQUENCE</scope>
    <source>
        <strain evidence="15">HLG_WM_MAG_08</strain>
    </source>
</reference>
<proteinExistence type="inferred from homology"/>
<keyword evidence="7 14" id="KW-0378">Hydrolase</keyword>
<dbReference type="EC" id="3.6.1.27" evidence="3 14"/>
<evidence type="ECO:0000256" key="14">
    <source>
        <dbReference type="HAMAP-Rule" id="MF_01006"/>
    </source>
</evidence>
<evidence type="ECO:0000256" key="4">
    <source>
        <dbReference type="ARBA" id="ARBA00021581"/>
    </source>
</evidence>
<dbReference type="AlphaFoldDB" id="A0A6S6TY17"/>